<dbReference type="AlphaFoldDB" id="A0A1I4QRN6"/>
<dbReference type="NCBIfam" id="TIGR01449">
    <property type="entry name" value="PGP_bact"/>
    <property type="match status" value="1"/>
</dbReference>
<dbReference type="Pfam" id="PF13419">
    <property type="entry name" value="HAD_2"/>
    <property type="match status" value="1"/>
</dbReference>
<evidence type="ECO:0000256" key="4">
    <source>
        <dbReference type="ARBA" id="ARBA00006171"/>
    </source>
</evidence>
<dbReference type="GO" id="GO:0046872">
    <property type="term" value="F:metal ion binding"/>
    <property type="evidence" value="ECO:0007669"/>
    <property type="project" value="UniProtKB-KW"/>
</dbReference>
<dbReference type="Gene3D" id="1.10.150.240">
    <property type="entry name" value="Putative phosphatase, domain 2"/>
    <property type="match status" value="1"/>
</dbReference>
<dbReference type="EC" id="3.1.3.18" evidence="5"/>
<gene>
    <name evidence="10" type="ORF">SAMN04488042_10788</name>
</gene>
<evidence type="ECO:0000256" key="5">
    <source>
        <dbReference type="ARBA" id="ARBA00013078"/>
    </source>
</evidence>
<evidence type="ECO:0000256" key="7">
    <source>
        <dbReference type="ARBA" id="ARBA00022801"/>
    </source>
</evidence>
<evidence type="ECO:0000256" key="8">
    <source>
        <dbReference type="ARBA" id="ARBA00022842"/>
    </source>
</evidence>
<dbReference type="GO" id="GO:0008967">
    <property type="term" value="F:phosphoglycolate phosphatase activity"/>
    <property type="evidence" value="ECO:0007669"/>
    <property type="project" value="UniProtKB-EC"/>
</dbReference>
<sequence length="216" mass="23434">MASVIFDLDGTLVDSLPDIHAAVNRMLATEGQYEMDRETVQSFVGNGLPKLVERVMAARRIAPVEFERLHAGILADYETRSAEFSVVYPGVRAALEWLQADGMRLGVCTNKPKGPAVHLLTEMGLADLFEVVVGGDSTREKKPHPLPLTTAIEALGEGAVLYVGDSEIDAAAAAAVPVEFALFTKGYRKVPVAEIPHLVSFDYFQKLPDIVRKALS</sequence>
<protein>
    <recommendedName>
        <fullName evidence="5">phosphoglycolate phosphatase</fullName>
        <ecNumber evidence="5">3.1.3.18</ecNumber>
    </recommendedName>
</protein>
<proteinExistence type="inferred from homology"/>
<comment type="similarity">
    <text evidence="4">Belongs to the HAD-like hydrolase superfamily. CbbY/CbbZ/Gph/YieH family.</text>
</comment>
<dbReference type="InterPro" id="IPR006439">
    <property type="entry name" value="HAD-SF_hydro_IA"/>
</dbReference>
<dbReference type="STRING" id="254406.SAMN04488042_10788"/>
<dbReference type="SFLD" id="SFLDG01129">
    <property type="entry name" value="C1.5:_HAD__Beta-PGM__Phosphata"/>
    <property type="match status" value="1"/>
</dbReference>
<dbReference type="InterPro" id="IPR037512">
    <property type="entry name" value="PGPase_prok"/>
</dbReference>
<evidence type="ECO:0000313" key="10">
    <source>
        <dbReference type="EMBL" id="SFM42370.1"/>
    </source>
</evidence>
<evidence type="ECO:0000313" key="11">
    <source>
        <dbReference type="Proteomes" id="UP000199144"/>
    </source>
</evidence>
<dbReference type="Gene3D" id="3.40.50.1000">
    <property type="entry name" value="HAD superfamily/HAD-like"/>
    <property type="match status" value="1"/>
</dbReference>
<keyword evidence="7" id="KW-0378">Hydrolase</keyword>
<dbReference type="SFLD" id="SFLDS00003">
    <property type="entry name" value="Haloacid_Dehalogenase"/>
    <property type="match status" value="1"/>
</dbReference>
<dbReference type="OrthoDB" id="9793014at2"/>
<keyword evidence="6" id="KW-0479">Metal-binding</keyword>
<dbReference type="PANTHER" id="PTHR43434:SF1">
    <property type="entry name" value="PHOSPHOGLYCOLATE PHOSPHATASE"/>
    <property type="match status" value="1"/>
</dbReference>
<dbReference type="SUPFAM" id="SSF56784">
    <property type="entry name" value="HAD-like"/>
    <property type="match status" value="1"/>
</dbReference>
<keyword evidence="8" id="KW-0460">Magnesium</keyword>
<dbReference type="InterPro" id="IPR036412">
    <property type="entry name" value="HAD-like_sf"/>
</dbReference>
<organism evidence="10 11">
    <name type="scientific">Shimia aestuarii</name>
    <dbReference type="NCBI Taxonomy" id="254406"/>
    <lineage>
        <taxon>Bacteria</taxon>
        <taxon>Pseudomonadati</taxon>
        <taxon>Pseudomonadota</taxon>
        <taxon>Alphaproteobacteria</taxon>
        <taxon>Rhodobacterales</taxon>
        <taxon>Roseobacteraceae</taxon>
    </lineage>
</organism>
<evidence type="ECO:0000256" key="2">
    <source>
        <dbReference type="ARBA" id="ARBA00001946"/>
    </source>
</evidence>
<dbReference type="GO" id="GO:0005975">
    <property type="term" value="P:carbohydrate metabolic process"/>
    <property type="evidence" value="ECO:0007669"/>
    <property type="project" value="InterPro"/>
</dbReference>
<dbReference type="InterPro" id="IPR023198">
    <property type="entry name" value="PGP-like_dom2"/>
</dbReference>
<evidence type="ECO:0000256" key="6">
    <source>
        <dbReference type="ARBA" id="ARBA00022723"/>
    </source>
</evidence>
<evidence type="ECO:0000256" key="1">
    <source>
        <dbReference type="ARBA" id="ARBA00000830"/>
    </source>
</evidence>
<evidence type="ECO:0000256" key="3">
    <source>
        <dbReference type="ARBA" id="ARBA00004818"/>
    </source>
</evidence>
<dbReference type="InterPro" id="IPR041492">
    <property type="entry name" value="HAD_2"/>
</dbReference>
<dbReference type="Proteomes" id="UP000199144">
    <property type="component" value="Unassembled WGS sequence"/>
</dbReference>
<reference evidence="10 11" key="1">
    <citation type="submission" date="2016-10" db="EMBL/GenBank/DDBJ databases">
        <authorList>
            <person name="de Groot N.N."/>
        </authorList>
    </citation>
    <scope>NUCLEOTIDE SEQUENCE [LARGE SCALE GENOMIC DNA]</scope>
    <source>
        <strain evidence="10 11">DSM 15283</strain>
    </source>
</reference>
<dbReference type="InterPro" id="IPR050155">
    <property type="entry name" value="HAD-like_hydrolase_sf"/>
</dbReference>
<dbReference type="NCBIfam" id="TIGR01549">
    <property type="entry name" value="HAD-SF-IA-v1"/>
    <property type="match status" value="1"/>
</dbReference>
<dbReference type="GO" id="GO:0005829">
    <property type="term" value="C:cytosol"/>
    <property type="evidence" value="ECO:0007669"/>
    <property type="project" value="TreeGrafter"/>
</dbReference>
<keyword evidence="11" id="KW-1185">Reference proteome</keyword>
<comment type="pathway">
    <text evidence="3">Organic acid metabolism; glycolate biosynthesis; glycolate from 2-phosphoglycolate: step 1/1.</text>
</comment>
<dbReference type="PANTHER" id="PTHR43434">
    <property type="entry name" value="PHOSPHOGLYCOLATE PHOSPHATASE"/>
    <property type="match status" value="1"/>
</dbReference>
<dbReference type="GO" id="GO:0006281">
    <property type="term" value="P:DNA repair"/>
    <property type="evidence" value="ECO:0007669"/>
    <property type="project" value="TreeGrafter"/>
</dbReference>
<keyword evidence="9" id="KW-0119">Carbohydrate metabolism</keyword>
<dbReference type="EMBL" id="FOTQ01000007">
    <property type="protein sequence ID" value="SFM42370.1"/>
    <property type="molecule type" value="Genomic_DNA"/>
</dbReference>
<name>A0A1I4QRN6_9RHOB</name>
<dbReference type="InterPro" id="IPR023214">
    <property type="entry name" value="HAD_sf"/>
</dbReference>
<dbReference type="RefSeq" id="WP_093094800.1">
    <property type="nucleotide sequence ID" value="NZ_FOTQ01000007.1"/>
</dbReference>
<comment type="cofactor">
    <cofactor evidence="2">
        <name>Mg(2+)</name>
        <dbReference type="ChEBI" id="CHEBI:18420"/>
    </cofactor>
</comment>
<dbReference type="PRINTS" id="PR00413">
    <property type="entry name" value="HADHALOGNASE"/>
</dbReference>
<accession>A0A1I4QRN6</accession>
<comment type="catalytic activity">
    <reaction evidence="1">
        <text>2-phosphoglycolate + H2O = glycolate + phosphate</text>
        <dbReference type="Rhea" id="RHEA:14369"/>
        <dbReference type="ChEBI" id="CHEBI:15377"/>
        <dbReference type="ChEBI" id="CHEBI:29805"/>
        <dbReference type="ChEBI" id="CHEBI:43474"/>
        <dbReference type="ChEBI" id="CHEBI:58033"/>
        <dbReference type="EC" id="3.1.3.18"/>
    </reaction>
</comment>
<evidence type="ECO:0000256" key="9">
    <source>
        <dbReference type="ARBA" id="ARBA00023277"/>
    </source>
</evidence>